<keyword evidence="4" id="KW-1185">Reference proteome</keyword>
<accession>A0A0K8NXZ8</accession>
<dbReference type="STRING" id="1547922.ISF6_0839"/>
<gene>
    <name evidence="3" type="ORF">ISF6_0839</name>
</gene>
<evidence type="ECO:0000313" key="3">
    <source>
        <dbReference type="EMBL" id="GAP35248.1"/>
    </source>
</evidence>
<dbReference type="PANTHER" id="PTHR33490">
    <property type="entry name" value="BLR5614 PROTEIN-RELATED"/>
    <property type="match status" value="1"/>
</dbReference>
<reference evidence="3 4" key="2">
    <citation type="journal article" date="2016" name="Science">
        <title>A bacterium that degrades and assimilates poly(ethylene terephthalate).</title>
        <authorList>
            <person name="Yoshida S."/>
            <person name="Hiraga K."/>
            <person name="Takehana T."/>
            <person name="Taniguchi I."/>
            <person name="Yamaji H."/>
            <person name="Maeda Y."/>
            <person name="Toyohara K."/>
            <person name="Miyamoto K."/>
            <person name="Kimura Y."/>
            <person name="Oda K."/>
        </authorList>
    </citation>
    <scope>NUCLEOTIDE SEQUENCE [LARGE SCALE GENOMIC DNA]</scope>
    <source>
        <strain evidence="4">NBRC 110686 / TISTR 2288 / 201-F6</strain>
    </source>
</reference>
<dbReference type="InterPro" id="IPR002931">
    <property type="entry name" value="Transglutaminase-like"/>
</dbReference>
<feature type="region of interest" description="Disordered" evidence="1">
    <location>
        <begin position="1"/>
        <end position="55"/>
    </location>
</feature>
<comment type="caution">
    <text evidence="3">The sequence shown here is derived from an EMBL/GenBank/DDBJ whole genome shotgun (WGS) entry which is preliminary data.</text>
</comment>
<dbReference type="Pfam" id="PF01841">
    <property type="entry name" value="Transglut_core"/>
    <property type="match status" value="1"/>
</dbReference>
<dbReference type="Pfam" id="PF21295">
    <property type="entry name" value="Bact_transglu_N_2"/>
    <property type="match status" value="1"/>
</dbReference>
<name>A0A0K8NXZ8_PISS1</name>
<feature type="compositionally biased region" description="Low complexity" evidence="1">
    <location>
        <begin position="39"/>
        <end position="55"/>
    </location>
</feature>
<sequence>MRPLDTLTDSRPARLDGDPPADAPRQGQPSAAPAQPTRGMPALLAPGLPGAAAPAQEPGLTRLRIDCRLVYELDGPCEFVFLVHVARRPDLTLLEESLQLEPATRFRSFEDAATGNHVLRLSAGPGPFSLHYRAVVERPPEDRTPDLPELPVAELPDEVLRHLAPTRYCESDHLGAVAWQLFGEHPPGRARVQAIADWVHEHIDYRIGSTTPLTTARDVFVQRAGVCRDFAHLAVALCRGLNIPARLVAGYAPFEEPPPDFHAVFEAYLGGRWVLFDPTRMSPVDHLVRIATGQDAKDVAFATLFGPARLQSMQPEITVIGGAAASA</sequence>
<reference evidence="4" key="1">
    <citation type="submission" date="2015-07" db="EMBL/GenBank/DDBJ databases">
        <title>Discovery of a poly(ethylene terephthalate assimilation.</title>
        <authorList>
            <person name="Yoshida S."/>
            <person name="Hiraga K."/>
            <person name="Takehana T."/>
            <person name="Taniguchi I."/>
            <person name="Yamaji H."/>
            <person name="Maeda Y."/>
            <person name="Toyohara K."/>
            <person name="Miyamoto K."/>
            <person name="Kimura Y."/>
            <person name="Oda K."/>
        </authorList>
    </citation>
    <scope>NUCLEOTIDE SEQUENCE [LARGE SCALE GENOMIC DNA]</scope>
    <source>
        <strain evidence="4">NBRC 110686 / TISTR 2288 / 201-F6</strain>
    </source>
</reference>
<feature type="domain" description="Transglutaminase-like" evidence="2">
    <location>
        <begin position="219"/>
        <end position="280"/>
    </location>
</feature>
<evidence type="ECO:0000313" key="4">
    <source>
        <dbReference type="Proteomes" id="UP000037660"/>
    </source>
</evidence>
<dbReference type="RefSeq" id="WP_231638040.1">
    <property type="nucleotide sequence ID" value="NZ_BBYR01000017.1"/>
</dbReference>
<dbReference type="SMART" id="SM00460">
    <property type="entry name" value="TGc"/>
    <property type="match status" value="1"/>
</dbReference>
<organism evidence="3 4">
    <name type="scientific">Piscinibacter sakaiensis</name>
    <name type="common">Ideonella sakaiensis</name>
    <dbReference type="NCBI Taxonomy" id="1547922"/>
    <lineage>
        <taxon>Bacteria</taxon>
        <taxon>Pseudomonadati</taxon>
        <taxon>Pseudomonadota</taxon>
        <taxon>Betaproteobacteria</taxon>
        <taxon>Burkholderiales</taxon>
        <taxon>Sphaerotilaceae</taxon>
        <taxon>Piscinibacter</taxon>
    </lineage>
</organism>
<dbReference type="Proteomes" id="UP000037660">
    <property type="component" value="Unassembled WGS sequence"/>
</dbReference>
<dbReference type="PANTHER" id="PTHR33490:SF12">
    <property type="entry name" value="BLL5557 PROTEIN"/>
    <property type="match status" value="1"/>
</dbReference>
<protein>
    <submittedName>
        <fullName evidence="3">Transglutaminase-like protein</fullName>
    </submittedName>
</protein>
<dbReference type="InterPro" id="IPR038765">
    <property type="entry name" value="Papain-like_cys_pep_sf"/>
</dbReference>
<dbReference type="EMBL" id="BBYR01000017">
    <property type="protein sequence ID" value="GAP35248.1"/>
    <property type="molecule type" value="Genomic_DNA"/>
</dbReference>
<dbReference type="InterPro" id="IPR048930">
    <property type="entry name" value="Bact_transglu_N_2"/>
</dbReference>
<evidence type="ECO:0000256" key="1">
    <source>
        <dbReference type="SAM" id="MobiDB-lite"/>
    </source>
</evidence>
<evidence type="ECO:0000259" key="2">
    <source>
        <dbReference type="SMART" id="SM00460"/>
    </source>
</evidence>
<proteinExistence type="predicted"/>
<dbReference type="AlphaFoldDB" id="A0A0K8NXZ8"/>
<dbReference type="SUPFAM" id="SSF54001">
    <property type="entry name" value="Cysteine proteinases"/>
    <property type="match status" value="1"/>
</dbReference>
<dbReference type="Gene3D" id="3.10.620.30">
    <property type="match status" value="1"/>
</dbReference>
<dbReference type="Gene3D" id="2.60.40.2250">
    <property type="match status" value="1"/>
</dbReference>